<dbReference type="InterPro" id="IPR020843">
    <property type="entry name" value="ER"/>
</dbReference>
<keyword evidence="3" id="KW-1185">Reference proteome</keyword>
<dbReference type="Pfam" id="PF08240">
    <property type="entry name" value="ADH_N"/>
    <property type="match status" value="1"/>
</dbReference>
<dbReference type="InterPro" id="IPR013154">
    <property type="entry name" value="ADH-like_N"/>
</dbReference>
<dbReference type="Pfam" id="PF13602">
    <property type="entry name" value="ADH_zinc_N_2"/>
    <property type="match status" value="1"/>
</dbReference>
<dbReference type="PANTHER" id="PTHR43482">
    <property type="entry name" value="PROTEIN AST1-RELATED"/>
    <property type="match status" value="1"/>
</dbReference>
<dbReference type="SMART" id="SM00829">
    <property type="entry name" value="PKS_ER"/>
    <property type="match status" value="1"/>
</dbReference>
<accession>G0W3D4</accession>
<protein>
    <recommendedName>
        <fullName evidence="1">Enoyl reductase (ER) domain-containing protein</fullName>
    </recommendedName>
</protein>
<sequence length="428" mass="48142">MVDKILKNQDPVLENILTEHEVPAPKEIPVDEVKLQRVARPLRHVKHIPVKALTFHSKTGPMEFSYEKKIKIPIPKDKLVVQVNYVGLNPIDMKIRNGYTSAIYGEVGIGREYSGTVTEVGSKIQHAYHVGDEVFGIYYHPHLAVGSLQSAILVDPSVDPILLRPVNLKPEAAAGSLYCLGAAFNLLDKIEKAGYLKTDSNVLINGGTTSVGMFVLQLLKHYYNLQKKIVIVTSGTGPNVLKDHFTDIGDDFIFIDYLGCRGKASRPIRKMFEKGEITNYDPVTNAEFTVKYDQGKFNVVLDFIGGYDILGHSSDLIHSGGVYLTTVGDYVGNYSEDVFNSWDNPSANARKMFGTMLWKYNYIHFYFDTNAKNAKKNDWLQKCGELLANDEVKCVVDKVYDWKDHKEAFSYMATQRAQGKLILKVEKF</sequence>
<evidence type="ECO:0000259" key="1">
    <source>
        <dbReference type="SMART" id="SM00829"/>
    </source>
</evidence>
<reference evidence="2 3" key="1">
    <citation type="journal article" date="2011" name="Proc. Natl. Acad. Sci. U.S.A.">
        <title>Evolutionary erosion of yeast sex chromosomes by mating-type switching accidents.</title>
        <authorList>
            <person name="Gordon J.L."/>
            <person name="Armisen D."/>
            <person name="Proux-Wera E."/>
            <person name="Oheigeartaigh S.S."/>
            <person name="Byrne K.P."/>
            <person name="Wolfe K.H."/>
        </authorList>
    </citation>
    <scope>NUCLEOTIDE SEQUENCE [LARGE SCALE GENOMIC DNA]</scope>
    <source>
        <strain evidence="3">ATCC 10597 / BCRC 20456 / CBS 421 / NBRC 0211 / NRRL Y-12639</strain>
    </source>
</reference>
<evidence type="ECO:0000313" key="3">
    <source>
        <dbReference type="Proteomes" id="UP000000689"/>
    </source>
</evidence>
<dbReference type="PANTHER" id="PTHR43482:SF1">
    <property type="entry name" value="PROTEIN AST1-RELATED"/>
    <property type="match status" value="1"/>
</dbReference>
<dbReference type="SUPFAM" id="SSF50129">
    <property type="entry name" value="GroES-like"/>
    <property type="match status" value="1"/>
</dbReference>
<dbReference type="Gene3D" id="3.90.180.10">
    <property type="entry name" value="Medium-chain alcohol dehydrogenases, catalytic domain"/>
    <property type="match status" value="2"/>
</dbReference>
<dbReference type="HOGENOM" id="CLU_026673_4_0_1"/>
<name>G0W3D4_NAUDC</name>
<proteinExistence type="predicted"/>
<dbReference type="GeneID" id="11494391"/>
<dbReference type="InterPro" id="IPR052585">
    <property type="entry name" value="Lipid_raft_assoc_Zn_ADH"/>
</dbReference>
<dbReference type="STRING" id="1071378.G0W3D4"/>
<dbReference type="InterPro" id="IPR011032">
    <property type="entry name" value="GroES-like_sf"/>
</dbReference>
<organism evidence="2 3">
    <name type="scientific">Naumovozyma dairenensis (strain ATCC 10597 / BCRC 20456 / CBS 421 / NBRC 0211 / NRRL Y-12639)</name>
    <name type="common">Saccharomyces dairenensis</name>
    <dbReference type="NCBI Taxonomy" id="1071378"/>
    <lineage>
        <taxon>Eukaryota</taxon>
        <taxon>Fungi</taxon>
        <taxon>Dikarya</taxon>
        <taxon>Ascomycota</taxon>
        <taxon>Saccharomycotina</taxon>
        <taxon>Saccharomycetes</taxon>
        <taxon>Saccharomycetales</taxon>
        <taxon>Saccharomycetaceae</taxon>
        <taxon>Naumovozyma</taxon>
    </lineage>
</organism>
<dbReference type="CDD" id="cd08247">
    <property type="entry name" value="AST1_like"/>
    <property type="match status" value="1"/>
</dbReference>
<dbReference type="FunFam" id="3.90.180.10:FF:000038">
    <property type="entry name" value="Ast1p"/>
    <property type="match status" value="1"/>
</dbReference>
<dbReference type="KEGG" id="ndi:NDAI_0A01640"/>
<dbReference type="AlphaFoldDB" id="G0W3D4"/>
<gene>
    <name evidence="2" type="primary">NDAI0A01640</name>
    <name evidence="2" type="ordered locus">NDAI_0A01640</name>
</gene>
<dbReference type="InterPro" id="IPR036291">
    <property type="entry name" value="NAD(P)-bd_dom_sf"/>
</dbReference>
<dbReference type="eggNOG" id="KOG1198">
    <property type="taxonomic scope" value="Eukaryota"/>
</dbReference>
<dbReference type="OrthoDB" id="201656at2759"/>
<dbReference type="EMBL" id="HE580267">
    <property type="protein sequence ID" value="CCD22322.1"/>
    <property type="molecule type" value="Genomic_DNA"/>
</dbReference>
<evidence type="ECO:0000313" key="2">
    <source>
        <dbReference type="EMBL" id="CCD22322.1"/>
    </source>
</evidence>
<dbReference type="Proteomes" id="UP000000689">
    <property type="component" value="Chromosome 1"/>
</dbReference>
<dbReference type="GO" id="GO:0016491">
    <property type="term" value="F:oxidoreductase activity"/>
    <property type="evidence" value="ECO:0007669"/>
    <property type="project" value="InterPro"/>
</dbReference>
<feature type="domain" description="Enoyl reductase (ER)" evidence="1">
    <location>
        <begin position="60"/>
        <end position="423"/>
    </location>
</feature>
<dbReference type="OMA" id="NYVGLNP"/>
<dbReference type="SUPFAM" id="SSF51735">
    <property type="entry name" value="NAD(P)-binding Rossmann-fold domains"/>
    <property type="match status" value="1"/>
</dbReference>
<dbReference type="Gene3D" id="3.40.50.720">
    <property type="entry name" value="NAD(P)-binding Rossmann-like Domain"/>
    <property type="match status" value="2"/>
</dbReference>
<dbReference type="RefSeq" id="XP_003667565.1">
    <property type="nucleotide sequence ID" value="XM_003667517.1"/>
</dbReference>